<feature type="domain" description="Circularly permuted ATP-grasp type 2" evidence="3">
    <location>
        <begin position="121"/>
        <end position="494"/>
    </location>
</feature>
<evidence type="ECO:0000259" key="3">
    <source>
        <dbReference type="Pfam" id="PF14403"/>
    </source>
</evidence>
<dbReference type="eggNOG" id="COG2308">
    <property type="taxonomic scope" value="Bacteria"/>
</dbReference>
<dbReference type="eggNOG" id="COG2307">
    <property type="taxonomic scope" value="Bacteria"/>
</dbReference>
<feature type="region of interest" description="Disordered" evidence="1">
    <location>
        <begin position="1"/>
        <end position="22"/>
    </location>
</feature>
<feature type="compositionally biased region" description="Polar residues" evidence="1">
    <location>
        <begin position="654"/>
        <end position="663"/>
    </location>
</feature>
<dbReference type="PANTHER" id="PTHR34595:SF2">
    <property type="entry name" value="BLR2978 PROTEIN"/>
    <property type="match status" value="1"/>
</dbReference>
<gene>
    <name evidence="4" type="ORF">O3I_001460</name>
</gene>
<dbReference type="InterPro" id="IPR007296">
    <property type="entry name" value="DUF403"/>
</dbReference>
<dbReference type="Gene3D" id="3.40.50.11290">
    <property type="match status" value="1"/>
</dbReference>
<evidence type="ECO:0000313" key="5">
    <source>
        <dbReference type="Proteomes" id="UP000006304"/>
    </source>
</evidence>
<dbReference type="SUPFAM" id="SSF56059">
    <property type="entry name" value="Glutathione synthetase ATP-binding domain-like"/>
    <property type="match status" value="1"/>
</dbReference>
<feature type="compositionally biased region" description="Polar residues" evidence="1">
    <location>
        <begin position="631"/>
        <end position="647"/>
    </location>
</feature>
<name>K0EMX7_NOCB7</name>
<sequence>MREAEASSRDARRATSAAPGVREQVAEQFARYRSGGVETAPYDECGRPTEGYYDELVDAGGRVRRMWSELSADFVELGTTGLGRLDSRVRRLIEDDGITYTEVTGSGEQAVTTPWRLDPIPLLISADDWTRLEAGLVQRSRVLDEVLTDVYGPRRMLTNGLLPPEVVFGYSGYVRAAHGITVPGRHQLFLHACDISRWSDGRFRVTADWAQAPSGAGYALADRRVVSTAIPEAFEHSNPRPLTPFARAMRLMLIESAPEGEADDPVVVVLSPGVHSETAYDQANLASMLGFPLVESADLVVRDGALWMRSLGTLRRVDVVLRRVDAEFSDPLDLRPDSRLGVVGLVEVLRRGAVTVVNTLGSGLLENPALTGFLPRLAKALLGEDLLLESAPSFWGGDDKERAHLTKNLHRLIIRSAIDGATLFGPALSIRQRADLRARIEADGWQWVGQEPAQFSVAPAVEGYGGLTPAPVGMRLFSMARRGGYTAMAGGLGQLHQRTLPDRVVIKIAAKDIWVRAAPAPAPAVGTEAPHEERVSRRLPIVAAISSPRVLNDLFWMGRYSERAEAAARLLIATHERYQDFRYRPWLEGAEAVPVLMAALARATATVAPAAVLFGAAPDDAMSPAGATPDHTATQTSSAGRQAQTQPGAMAATQGASGQSQSMGAADSPEPRPAVAGASREGHDYLVALTVDRDLPGSLAFAVDRCANAARAVRDQLSNDTWMILSAVDRAMAEYRGFGEDREAALSAVHSLTLAALLSLSGIGAESLVRDSGWYVMDIGKRIERGLALTALMSAALTQTYPEEAERVVTESVLRAAESQVSYRRRHRDSVRISAVAGLLLFDTANPRSLAYQLDRLDADLRALPGASGSSRPQRLLADAQRMLRRVDPDDLEVTDDEGRRTELAELLDGVHLRLRKLAESFETAKLALPAGFQPLWGSTRVVG</sequence>
<feature type="compositionally biased region" description="Basic and acidic residues" evidence="1">
    <location>
        <begin position="1"/>
        <end position="13"/>
    </location>
</feature>
<dbReference type="Pfam" id="PF04168">
    <property type="entry name" value="Alpha-E"/>
    <property type="match status" value="1"/>
</dbReference>
<keyword evidence="5" id="KW-1185">Reference proteome</keyword>
<accession>K0EMX7</accession>
<dbReference type="AlphaFoldDB" id="K0EMX7"/>
<dbReference type="KEGG" id="nbr:O3I_001460"/>
<dbReference type="EMBL" id="CP003876">
    <property type="protein sequence ID" value="AFT98254.1"/>
    <property type="molecule type" value="Genomic_DNA"/>
</dbReference>
<dbReference type="RefSeq" id="WP_014981119.1">
    <property type="nucleotide sequence ID" value="NC_018681.1"/>
</dbReference>
<dbReference type="InterPro" id="IPR025841">
    <property type="entry name" value="CP_ATPgrasp_2"/>
</dbReference>
<evidence type="ECO:0000256" key="1">
    <source>
        <dbReference type="SAM" id="MobiDB-lite"/>
    </source>
</evidence>
<reference evidence="4 5" key="1">
    <citation type="journal article" date="2012" name="J. Bacteriol.">
        <title>Complete genome sequence of Nocardia brasiliensis HUJEG-1.</title>
        <authorList>
            <person name="Vera-Cabrera L."/>
            <person name="Ortiz-Lopez R."/>
            <person name="Elizondo-Gonzalez R."/>
            <person name="Perez-Maya A.A."/>
            <person name="Ocampo-Candiani J."/>
        </authorList>
    </citation>
    <scope>NUCLEOTIDE SEQUENCE [LARGE SCALE GENOMIC DNA]</scope>
    <source>
        <strain evidence="5">ATCC 700358</strain>
    </source>
</reference>
<dbReference type="STRING" id="1133849.O3I_001460"/>
<dbReference type="Proteomes" id="UP000006304">
    <property type="component" value="Chromosome"/>
</dbReference>
<dbReference type="PANTHER" id="PTHR34595">
    <property type="entry name" value="BLR5612 PROTEIN"/>
    <property type="match status" value="1"/>
</dbReference>
<feature type="region of interest" description="Disordered" evidence="1">
    <location>
        <begin position="623"/>
        <end position="678"/>
    </location>
</feature>
<proteinExistence type="predicted"/>
<dbReference type="Gene3D" id="3.30.1490.270">
    <property type="match status" value="1"/>
</dbReference>
<dbReference type="InterPro" id="IPR051680">
    <property type="entry name" value="ATP-dep_Glu-Cys_Ligase-2"/>
</dbReference>
<dbReference type="Pfam" id="PF14403">
    <property type="entry name" value="CP_ATPgrasp_2"/>
    <property type="match status" value="1"/>
</dbReference>
<dbReference type="HOGENOM" id="CLU_013951_0_0_11"/>
<protein>
    <submittedName>
        <fullName evidence="4">Uncharacterized protein</fullName>
    </submittedName>
</protein>
<feature type="domain" description="DUF403" evidence="2">
    <location>
        <begin position="548"/>
        <end position="922"/>
    </location>
</feature>
<evidence type="ECO:0000259" key="2">
    <source>
        <dbReference type="Pfam" id="PF04168"/>
    </source>
</evidence>
<organism evidence="4 5">
    <name type="scientific">Nocardia brasiliensis (strain ATCC 700358 / HUJEG-1)</name>
    <dbReference type="NCBI Taxonomy" id="1133849"/>
    <lineage>
        <taxon>Bacteria</taxon>
        <taxon>Bacillati</taxon>
        <taxon>Actinomycetota</taxon>
        <taxon>Actinomycetes</taxon>
        <taxon>Mycobacteriales</taxon>
        <taxon>Nocardiaceae</taxon>
        <taxon>Nocardia</taxon>
    </lineage>
</organism>
<evidence type="ECO:0000313" key="4">
    <source>
        <dbReference type="EMBL" id="AFT98254.1"/>
    </source>
</evidence>